<keyword evidence="4" id="KW-0496">Mitochondrion</keyword>
<evidence type="ECO:0000313" key="7">
    <source>
        <dbReference type="Ensembl" id="ENSMSIP00000037983.1"/>
    </source>
</evidence>
<organism evidence="7 8">
    <name type="scientific">Mus spicilegus</name>
    <name type="common">Mound-building mouse</name>
    <dbReference type="NCBI Taxonomy" id="10103"/>
    <lineage>
        <taxon>Eukaryota</taxon>
        <taxon>Metazoa</taxon>
        <taxon>Chordata</taxon>
        <taxon>Craniata</taxon>
        <taxon>Vertebrata</taxon>
        <taxon>Euteleostomi</taxon>
        <taxon>Mammalia</taxon>
        <taxon>Eutheria</taxon>
        <taxon>Euarchontoglires</taxon>
        <taxon>Glires</taxon>
        <taxon>Rodentia</taxon>
        <taxon>Myomorpha</taxon>
        <taxon>Muroidea</taxon>
        <taxon>Muridae</taxon>
        <taxon>Murinae</taxon>
        <taxon>Mus</taxon>
        <taxon>Mus</taxon>
    </lineage>
</organism>
<dbReference type="GO" id="GO:0005762">
    <property type="term" value="C:mitochondrial large ribosomal subunit"/>
    <property type="evidence" value="ECO:0007669"/>
    <property type="project" value="TreeGrafter"/>
</dbReference>
<evidence type="ECO:0000256" key="5">
    <source>
        <dbReference type="ARBA" id="ARBA00023274"/>
    </source>
</evidence>
<proteinExistence type="inferred from homology"/>
<accession>A0A8C6IKQ6</accession>
<keyword evidence="8" id="KW-1185">Reference proteome</keyword>
<dbReference type="GO" id="GO:0032543">
    <property type="term" value="P:mitochondrial translation"/>
    <property type="evidence" value="ECO:0007669"/>
    <property type="project" value="TreeGrafter"/>
</dbReference>
<dbReference type="Pfam" id="PF06984">
    <property type="entry name" value="MRP-L47"/>
    <property type="match status" value="1"/>
</dbReference>
<evidence type="ECO:0000256" key="2">
    <source>
        <dbReference type="ARBA" id="ARBA00009254"/>
    </source>
</evidence>
<dbReference type="GO" id="GO:0003735">
    <property type="term" value="F:structural constituent of ribosome"/>
    <property type="evidence" value="ECO:0007669"/>
    <property type="project" value="InterPro"/>
</dbReference>
<dbReference type="Gene3D" id="6.10.330.20">
    <property type="match status" value="1"/>
</dbReference>
<dbReference type="InterPro" id="IPR010729">
    <property type="entry name" value="Ribosomal_uL29_mit"/>
</dbReference>
<reference evidence="7" key="2">
    <citation type="submission" date="2025-09" db="UniProtKB">
        <authorList>
            <consortium name="Ensembl"/>
        </authorList>
    </citation>
    <scope>IDENTIFICATION</scope>
</reference>
<keyword evidence="5" id="KW-0687">Ribonucleoprotein</keyword>
<name>A0A8C6IKQ6_MUSSI</name>
<dbReference type="Ensembl" id="ENSMSIT00000047934.1">
    <property type="protein sequence ID" value="ENSMSIP00000037983.1"/>
    <property type="gene ID" value="ENSMSIG00000031644.1"/>
</dbReference>
<sequence length="319" mass="35500">MAATSLVGICRRASTFLKAACSLVNPKDAAHSGCRSSLSLLHKNTPHVTSFLQCKLLHTTLSRKGLEEFFDDPKNWGEEKVKSGASWSCQQLRNKSNEDLHKLWYVLLKERNMLLTLEQEAKRQRLPMPSPERLEKVGLWAGAQTPARLGKAERERGHASYMSFQHHPNSPTCERFVTSARHLHCSLILSCYLQIGIGFYPEQLPGSKIARVYTKSLVSCFLGQPWMAGSSTEAALCEEPTFRPQWPSHSRSSSAWPFSSSTAHFLVGGSVVSPLDCFRAQHLIFLSCVASESRAELCTRHSTEPHLSSLASPSLPHTI</sequence>
<evidence type="ECO:0000313" key="8">
    <source>
        <dbReference type="Proteomes" id="UP000694415"/>
    </source>
</evidence>
<dbReference type="PANTHER" id="PTHR21183">
    <property type="entry name" value="RIBOSOMAL PROTEIN L47, MITOCHONDRIAL-RELATED"/>
    <property type="match status" value="1"/>
</dbReference>
<reference evidence="7" key="1">
    <citation type="submission" date="2025-08" db="UniProtKB">
        <authorList>
            <consortium name="Ensembl"/>
        </authorList>
    </citation>
    <scope>IDENTIFICATION</scope>
</reference>
<evidence type="ECO:0000256" key="1">
    <source>
        <dbReference type="ARBA" id="ARBA00004173"/>
    </source>
</evidence>
<dbReference type="AlphaFoldDB" id="A0A8C6IKQ6"/>
<evidence type="ECO:0000256" key="3">
    <source>
        <dbReference type="ARBA" id="ARBA00022980"/>
    </source>
</evidence>
<protein>
    <recommendedName>
        <fullName evidence="6">Large ribosomal subunit protein uL29m</fullName>
    </recommendedName>
</protein>
<evidence type="ECO:0000256" key="6">
    <source>
        <dbReference type="ARBA" id="ARBA00035289"/>
    </source>
</evidence>
<dbReference type="PANTHER" id="PTHR21183:SF18">
    <property type="entry name" value="LARGE RIBOSOMAL SUBUNIT PROTEIN UL29M"/>
    <property type="match status" value="1"/>
</dbReference>
<comment type="similarity">
    <text evidence="2">Belongs to the universal ribosomal protein uL29 family.</text>
</comment>
<dbReference type="Proteomes" id="UP000694415">
    <property type="component" value="Unplaced"/>
</dbReference>
<dbReference type="GeneTree" id="ENSGT00390000002837"/>
<comment type="subcellular location">
    <subcellularLocation>
        <location evidence="1">Mitochondrion</location>
    </subcellularLocation>
</comment>
<dbReference type="InterPro" id="IPR038340">
    <property type="entry name" value="MRP-L47_sf"/>
</dbReference>
<evidence type="ECO:0000256" key="4">
    <source>
        <dbReference type="ARBA" id="ARBA00023128"/>
    </source>
</evidence>
<keyword evidence="3" id="KW-0689">Ribosomal protein</keyword>